<dbReference type="InParanoid" id="A0A2K1JRQ6"/>
<feature type="transmembrane region" description="Helical" evidence="1">
    <location>
        <begin position="7"/>
        <end position="26"/>
    </location>
</feature>
<keyword evidence="1" id="KW-1133">Transmembrane helix</keyword>
<dbReference type="AlphaFoldDB" id="A0A2K1JRQ6"/>
<accession>A0A2K1JRQ6</accession>
<evidence type="ECO:0000313" key="3">
    <source>
        <dbReference type="EnsemblPlants" id="PAC:32974585.CDS.1"/>
    </source>
</evidence>
<name>A0A2K1JRQ6_PHYPA</name>
<dbReference type="Proteomes" id="UP000006727">
    <property type="component" value="Chromosome 12"/>
</dbReference>
<keyword evidence="4" id="KW-1185">Reference proteome</keyword>
<dbReference type="Gramene" id="Pp3c12_22406V3.1">
    <property type="protein sequence ID" value="PAC:32974585.CDS.1"/>
    <property type="gene ID" value="Pp3c12_22406"/>
</dbReference>
<keyword evidence="1" id="KW-0812">Transmembrane</keyword>
<dbReference type="EnsemblPlants" id="Pp3c12_22406V3.1">
    <property type="protein sequence ID" value="PAC:32974585.CDS.1"/>
    <property type="gene ID" value="Pp3c12_22406"/>
</dbReference>
<evidence type="ECO:0000256" key="1">
    <source>
        <dbReference type="SAM" id="Phobius"/>
    </source>
</evidence>
<sequence>MRIYLSIYLYIYLYMLCACFCVLKALDDTIANLVFGINANGHACDFNSFYELNSLMLIMEGLKWAFWTWISF</sequence>
<reference evidence="2 4" key="2">
    <citation type="journal article" date="2018" name="Plant J.">
        <title>The Physcomitrella patens chromosome-scale assembly reveals moss genome structure and evolution.</title>
        <authorList>
            <person name="Lang D."/>
            <person name="Ullrich K.K."/>
            <person name="Murat F."/>
            <person name="Fuchs J."/>
            <person name="Jenkins J."/>
            <person name="Haas F.B."/>
            <person name="Piednoel M."/>
            <person name="Gundlach H."/>
            <person name="Van Bel M."/>
            <person name="Meyberg R."/>
            <person name="Vives C."/>
            <person name="Morata J."/>
            <person name="Symeonidi A."/>
            <person name="Hiss M."/>
            <person name="Muchero W."/>
            <person name="Kamisugi Y."/>
            <person name="Saleh O."/>
            <person name="Blanc G."/>
            <person name="Decker E.L."/>
            <person name="van Gessel N."/>
            <person name="Grimwood J."/>
            <person name="Hayes R.D."/>
            <person name="Graham S.W."/>
            <person name="Gunter L.E."/>
            <person name="McDaniel S.F."/>
            <person name="Hoernstein S.N.W."/>
            <person name="Larsson A."/>
            <person name="Li F.W."/>
            <person name="Perroud P.F."/>
            <person name="Phillips J."/>
            <person name="Ranjan P."/>
            <person name="Rokshar D.S."/>
            <person name="Rothfels C.J."/>
            <person name="Schneider L."/>
            <person name="Shu S."/>
            <person name="Stevenson D.W."/>
            <person name="Thummler F."/>
            <person name="Tillich M."/>
            <person name="Villarreal Aguilar J.C."/>
            <person name="Widiez T."/>
            <person name="Wong G.K."/>
            <person name="Wymore A."/>
            <person name="Zhang Y."/>
            <person name="Zimmer A.D."/>
            <person name="Quatrano R.S."/>
            <person name="Mayer K.F.X."/>
            <person name="Goodstein D."/>
            <person name="Casacuberta J.M."/>
            <person name="Vandepoele K."/>
            <person name="Reski R."/>
            <person name="Cuming A.C."/>
            <person name="Tuskan G.A."/>
            <person name="Maumus F."/>
            <person name="Salse J."/>
            <person name="Schmutz J."/>
            <person name="Rensing S.A."/>
        </authorList>
    </citation>
    <scope>NUCLEOTIDE SEQUENCE [LARGE SCALE GENOMIC DNA]</scope>
    <source>
        <strain evidence="3 4">cv. Gransden 2004</strain>
    </source>
</reference>
<dbReference type="PROSITE" id="PS51257">
    <property type="entry name" value="PROKAR_LIPOPROTEIN"/>
    <property type="match status" value="1"/>
</dbReference>
<keyword evidence="1" id="KW-0472">Membrane</keyword>
<protein>
    <submittedName>
        <fullName evidence="2 3">Uncharacterized protein</fullName>
    </submittedName>
</protein>
<gene>
    <name evidence="2" type="ORF">PHYPA_016599</name>
</gene>
<proteinExistence type="predicted"/>
<dbReference type="EMBL" id="ABEU02000012">
    <property type="protein sequence ID" value="PNR44215.1"/>
    <property type="molecule type" value="Genomic_DNA"/>
</dbReference>
<organism evidence="2">
    <name type="scientific">Physcomitrium patens</name>
    <name type="common">Spreading-leaved earth moss</name>
    <name type="synonym">Physcomitrella patens</name>
    <dbReference type="NCBI Taxonomy" id="3218"/>
    <lineage>
        <taxon>Eukaryota</taxon>
        <taxon>Viridiplantae</taxon>
        <taxon>Streptophyta</taxon>
        <taxon>Embryophyta</taxon>
        <taxon>Bryophyta</taxon>
        <taxon>Bryophytina</taxon>
        <taxon>Bryopsida</taxon>
        <taxon>Funariidae</taxon>
        <taxon>Funariales</taxon>
        <taxon>Funariaceae</taxon>
        <taxon>Physcomitrium</taxon>
    </lineage>
</organism>
<evidence type="ECO:0000313" key="4">
    <source>
        <dbReference type="Proteomes" id="UP000006727"/>
    </source>
</evidence>
<reference evidence="3" key="3">
    <citation type="submission" date="2020-12" db="UniProtKB">
        <authorList>
            <consortium name="EnsemblPlants"/>
        </authorList>
    </citation>
    <scope>IDENTIFICATION</scope>
</reference>
<reference evidence="2 4" key="1">
    <citation type="journal article" date="2008" name="Science">
        <title>The Physcomitrella genome reveals evolutionary insights into the conquest of land by plants.</title>
        <authorList>
            <person name="Rensing S."/>
            <person name="Lang D."/>
            <person name="Zimmer A."/>
            <person name="Terry A."/>
            <person name="Salamov A."/>
            <person name="Shapiro H."/>
            <person name="Nishiyama T."/>
            <person name="Perroud P.-F."/>
            <person name="Lindquist E."/>
            <person name="Kamisugi Y."/>
            <person name="Tanahashi T."/>
            <person name="Sakakibara K."/>
            <person name="Fujita T."/>
            <person name="Oishi K."/>
            <person name="Shin-I T."/>
            <person name="Kuroki Y."/>
            <person name="Toyoda A."/>
            <person name="Suzuki Y."/>
            <person name="Hashimoto A."/>
            <person name="Yamaguchi K."/>
            <person name="Sugano A."/>
            <person name="Kohara Y."/>
            <person name="Fujiyama A."/>
            <person name="Anterola A."/>
            <person name="Aoki S."/>
            <person name="Ashton N."/>
            <person name="Barbazuk W.B."/>
            <person name="Barker E."/>
            <person name="Bennetzen J."/>
            <person name="Bezanilla M."/>
            <person name="Blankenship R."/>
            <person name="Cho S.H."/>
            <person name="Dutcher S."/>
            <person name="Estelle M."/>
            <person name="Fawcett J.A."/>
            <person name="Gundlach H."/>
            <person name="Hanada K."/>
            <person name="Heyl A."/>
            <person name="Hicks K.A."/>
            <person name="Hugh J."/>
            <person name="Lohr M."/>
            <person name="Mayer K."/>
            <person name="Melkozernov A."/>
            <person name="Murata T."/>
            <person name="Nelson D."/>
            <person name="Pils B."/>
            <person name="Prigge M."/>
            <person name="Reiss B."/>
            <person name="Renner T."/>
            <person name="Rombauts S."/>
            <person name="Rushton P."/>
            <person name="Sanderfoot A."/>
            <person name="Schween G."/>
            <person name="Shiu S.-H."/>
            <person name="Stueber K."/>
            <person name="Theodoulou F.L."/>
            <person name="Tu H."/>
            <person name="Van de Peer Y."/>
            <person name="Verrier P.J."/>
            <person name="Waters E."/>
            <person name="Wood A."/>
            <person name="Yang L."/>
            <person name="Cove D."/>
            <person name="Cuming A."/>
            <person name="Hasebe M."/>
            <person name="Lucas S."/>
            <person name="Mishler D.B."/>
            <person name="Reski R."/>
            <person name="Grigoriev I."/>
            <person name="Quatrano R.S."/>
            <person name="Boore J.L."/>
        </authorList>
    </citation>
    <scope>NUCLEOTIDE SEQUENCE [LARGE SCALE GENOMIC DNA]</scope>
    <source>
        <strain evidence="3 4">cv. Gransden 2004</strain>
    </source>
</reference>
<evidence type="ECO:0000313" key="2">
    <source>
        <dbReference type="EMBL" id="PNR44215.1"/>
    </source>
</evidence>